<name>A0AAV0WN05_9HEMI</name>
<proteinExistence type="predicted"/>
<protein>
    <submittedName>
        <fullName evidence="1">Uncharacterized protein</fullName>
    </submittedName>
</protein>
<comment type="caution">
    <text evidence="1">The sequence shown here is derived from an EMBL/GenBank/DDBJ whole genome shotgun (WGS) entry which is preliminary data.</text>
</comment>
<dbReference type="EMBL" id="CARXXK010000002">
    <property type="protein sequence ID" value="CAI6357066.1"/>
    <property type="molecule type" value="Genomic_DNA"/>
</dbReference>
<evidence type="ECO:0000313" key="1">
    <source>
        <dbReference type="EMBL" id="CAI6357066.1"/>
    </source>
</evidence>
<sequence>MKNSTANILEKETVILETKGIHGENCSVKNIDWQILAMTCNRKAVEDVCQRPRKIILGEINAFGVSSKRQQMMSLQYENVYTVLVVKFYRWSQHV</sequence>
<keyword evidence="2" id="KW-1185">Reference proteome</keyword>
<dbReference type="Proteomes" id="UP001160148">
    <property type="component" value="Unassembled WGS sequence"/>
</dbReference>
<reference evidence="1 2" key="1">
    <citation type="submission" date="2023-01" db="EMBL/GenBank/DDBJ databases">
        <authorList>
            <person name="Whitehead M."/>
        </authorList>
    </citation>
    <scope>NUCLEOTIDE SEQUENCE [LARGE SCALE GENOMIC DNA]</scope>
</reference>
<gene>
    <name evidence="1" type="ORF">MEUPH1_LOCUS12735</name>
</gene>
<dbReference type="AlphaFoldDB" id="A0AAV0WN05"/>
<organism evidence="1 2">
    <name type="scientific">Macrosiphum euphorbiae</name>
    <name type="common">potato aphid</name>
    <dbReference type="NCBI Taxonomy" id="13131"/>
    <lineage>
        <taxon>Eukaryota</taxon>
        <taxon>Metazoa</taxon>
        <taxon>Ecdysozoa</taxon>
        <taxon>Arthropoda</taxon>
        <taxon>Hexapoda</taxon>
        <taxon>Insecta</taxon>
        <taxon>Pterygota</taxon>
        <taxon>Neoptera</taxon>
        <taxon>Paraneoptera</taxon>
        <taxon>Hemiptera</taxon>
        <taxon>Sternorrhyncha</taxon>
        <taxon>Aphidomorpha</taxon>
        <taxon>Aphidoidea</taxon>
        <taxon>Aphididae</taxon>
        <taxon>Macrosiphini</taxon>
        <taxon>Macrosiphum</taxon>
    </lineage>
</organism>
<evidence type="ECO:0000313" key="2">
    <source>
        <dbReference type="Proteomes" id="UP001160148"/>
    </source>
</evidence>
<accession>A0AAV0WN05</accession>